<dbReference type="AlphaFoldDB" id="A0A345P3W9"/>
<dbReference type="RefSeq" id="WP_114898088.1">
    <property type="nucleotide sequence ID" value="NZ_CP031222.1"/>
</dbReference>
<feature type="domain" description="Glycosyl transferase family 1" evidence="1">
    <location>
        <begin position="212"/>
        <end position="333"/>
    </location>
</feature>
<dbReference type="InterPro" id="IPR001296">
    <property type="entry name" value="Glyco_trans_1"/>
</dbReference>
<dbReference type="PANTHER" id="PTHR46401">
    <property type="entry name" value="GLYCOSYLTRANSFERASE WBBK-RELATED"/>
    <property type="match status" value="1"/>
</dbReference>
<evidence type="ECO:0000259" key="1">
    <source>
        <dbReference type="Pfam" id="PF00534"/>
    </source>
</evidence>
<dbReference type="CDD" id="cd03809">
    <property type="entry name" value="GT4_MtfB-like"/>
    <property type="match status" value="1"/>
</dbReference>
<keyword evidence="3" id="KW-1185">Reference proteome</keyword>
<organism evidence="2 3">
    <name type="scientific">Aquirhabdus parva</name>
    <dbReference type="NCBI Taxonomy" id="2283318"/>
    <lineage>
        <taxon>Bacteria</taxon>
        <taxon>Pseudomonadati</taxon>
        <taxon>Pseudomonadota</taxon>
        <taxon>Gammaproteobacteria</taxon>
        <taxon>Moraxellales</taxon>
        <taxon>Moraxellaceae</taxon>
        <taxon>Aquirhabdus</taxon>
    </lineage>
</organism>
<dbReference type="PANTHER" id="PTHR46401:SF9">
    <property type="entry name" value="MANNOSYLTRANSFERASE A"/>
    <property type="match status" value="1"/>
</dbReference>
<keyword evidence="2" id="KW-0808">Transferase</keyword>
<protein>
    <submittedName>
        <fullName evidence="2">Glycosyltransferase family 1 protein</fullName>
    </submittedName>
</protein>
<dbReference type="OrthoDB" id="9801609at2"/>
<reference evidence="2 3" key="1">
    <citation type="submission" date="2018-07" db="EMBL/GenBank/DDBJ databases">
        <title>Genome sequencing of Moraxellaceae gen. HYN0046.</title>
        <authorList>
            <person name="Kim M."/>
            <person name="Yi H."/>
        </authorList>
    </citation>
    <scope>NUCLEOTIDE SEQUENCE [LARGE SCALE GENOMIC DNA]</scope>
    <source>
        <strain evidence="2 3">HYN0046</strain>
    </source>
</reference>
<dbReference type="EMBL" id="CP031222">
    <property type="protein sequence ID" value="AXI01978.1"/>
    <property type="molecule type" value="Genomic_DNA"/>
</dbReference>
<sequence length="384" mass="43628">MTDIVLDITRIVGRSLKGRLPTGVDRVCLAYLDHFENAQAFLHIRGKGIVLTQEDSALVRTFLLNQDVKSLKGKYQQVDFLTHLLTKIMRSTNVKPIENAFFINVGHSGLEHARYITWLEQNPVRPIYMVHDLIPITHPEYCRDGEISRHTSRMKAMLATASGVITNSQDTLNELDKFTIEHQLERRPSVVAHLGILPAVKQLHTTSPIPAPYFMMLGTIEPRKNHLLILNVWRKLIEKYGDNTPKLVLIGQRGWECEQVVDMLERCPQLKGIVIELSEVSDLELAQWLQHTQALLFPSFAEGFGLPLIEALQQGVTVLASDLPVFHEIVGNAPHYLDPIDGLGWMQAIESIWLNHTLIPKSITMTLPTWADHFKKIDTWLNQV</sequence>
<gene>
    <name evidence="2" type="ORF">HYN46_03305</name>
</gene>
<dbReference type="Gene3D" id="3.40.50.2000">
    <property type="entry name" value="Glycogen Phosphorylase B"/>
    <property type="match status" value="1"/>
</dbReference>
<evidence type="ECO:0000313" key="2">
    <source>
        <dbReference type="EMBL" id="AXI01978.1"/>
    </source>
</evidence>
<dbReference type="GO" id="GO:0016757">
    <property type="term" value="F:glycosyltransferase activity"/>
    <property type="evidence" value="ECO:0007669"/>
    <property type="project" value="InterPro"/>
</dbReference>
<dbReference type="Proteomes" id="UP000253940">
    <property type="component" value="Chromosome"/>
</dbReference>
<name>A0A345P3W9_9GAMM</name>
<evidence type="ECO:0000313" key="3">
    <source>
        <dbReference type="Proteomes" id="UP000253940"/>
    </source>
</evidence>
<dbReference type="KEGG" id="mbah:HYN46_03305"/>
<accession>A0A345P3W9</accession>
<proteinExistence type="predicted"/>
<dbReference type="Pfam" id="PF00534">
    <property type="entry name" value="Glycos_transf_1"/>
    <property type="match status" value="1"/>
</dbReference>
<dbReference type="SUPFAM" id="SSF53756">
    <property type="entry name" value="UDP-Glycosyltransferase/glycogen phosphorylase"/>
    <property type="match status" value="1"/>
</dbReference>